<feature type="compositionally biased region" description="Low complexity" evidence="1">
    <location>
        <begin position="56"/>
        <end position="66"/>
    </location>
</feature>
<name>A0A9D4Q698_RHISA</name>
<accession>A0A9D4Q698</accession>
<reference evidence="2" key="2">
    <citation type="submission" date="2021-09" db="EMBL/GenBank/DDBJ databases">
        <authorList>
            <person name="Jia N."/>
            <person name="Wang J."/>
            <person name="Shi W."/>
            <person name="Du L."/>
            <person name="Sun Y."/>
            <person name="Zhan W."/>
            <person name="Jiang J."/>
            <person name="Wang Q."/>
            <person name="Zhang B."/>
            <person name="Ji P."/>
            <person name="Sakyi L.B."/>
            <person name="Cui X."/>
            <person name="Yuan T."/>
            <person name="Jiang B."/>
            <person name="Yang W."/>
            <person name="Lam T.T.-Y."/>
            <person name="Chang Q."/>
            <person name="Ding S."/>
            <person name="Wang X."/>
            <person name="Zhu J."/>
            <person name="Ruan X."/>
            <person name="Zhao L."/>
            <person name="Wei J."/>
            <person name="Que T."/>
            <person name="Du C."/>
            <person name="Cheng J."/>
            <person name="Dai P."/>
            <person name="Han X."/>
            <person name="Huang E."/>
            <person name="Gao Y."/>
            <person name="Liu J."/>
            <person name="Shao H."/>
            <person name="Ye R."/>
            <person name="Li L."/>
            <person name="Wei W."/>
            <person name="Wang X."/>
            <person name="Wang C."/>
            <person name="Huo Q."/>
            <person name="Li W."/>
            <person name="Guo W."/>
            <person name="Chen H."/>
            <person name="Chen S."/>
            <person name="Zhou L."/>
            <person name="Zhou L."/>
            <person name="Ni X."/>
            <person name="Tian J."/>
            <person name="Zhou Y."/>
            <person name="Sheng Y."/>
            <person name="Liu T."/>
            <person name="Pan Y."/>
            <person name="Xia L."/>
            <person name="Li J."/>
            <person name="Zhao F."/>
            <person name="Cao W."/>
        </authorList>
    </citation>
    <scope>NUCLEOTIDE SEQUENCE</scope>
    <source>
        <strain evidence="2">Rsan-2018</strain>
        <tissue evidence="2">Larvae</tissue>
    </source>
</reference>
<gene>
    <name evidence="2" type="ORF">HPB52_008305</name>
</gene>
<evidence type="ECO:0000256" key="1">
    <source>
        <dbReference type="SAM" id="MobiDB-lite"/>
    </source>
</evidence>
<feature type="compositionally biased region" description="Basic residues" evidence="1">
    <location>
        <begin position="356"/>
        <end position="365"/>
    </location>
</feature>
<feature type="compositionally biased region" description="Polar residues" evidence="1">
    <location>
        <begin position="366"/>
        <end position="379"/>
    </location>
</feature>
<feature type="compositionally biased region" description="Acidic residues" evidence="1">
    <location>
        <begin position="455"/>
        <end position="467"/>
    </location>
</feature>
<dbReference type="AlphaFoldDB" id="A0A9D4Q698"/>
<reference evidence="2" key="1">
    <citation type="journal article" date="2020" name="Cell">
        <title>Large-Scale Comparative Analyses of Tick Genomes Elucidate Their Genetic Diversity and Vector Capacities.</title>
        <authorList>
            <consortium name="Tick Genome and Microbiome Consortium (TIGMIC)"/>
            <person name="Jia N."/>
            <person name="Wang J."/>
            <person name="Shi W."/>
            <person name="Du L."/>
            <person name="Sun Y."/>
            <person name="Zhan W."/>
            <person name="Jiang J.F."/>
            <person name="Wang Q."/>
            <person name="Zhang B."/>
            <person name="Ji P."/>
            <person name="Bell-Sakyi L."/>
            <person name="Cui X.M."/>
            <person name="Yuan T.T."/>
            <person name="Jiang B.G."/>
            <person name="Yang W.F."/>
            <person name="Lam T.T."/>
            <person name="Chang Q.C."/>
            <person name="Ding S.J."/>
            <person name="Wang X.J."/>
            <person name="Zhu J.G."/>
            <person name="Ruan X.D."/>
            <person name="Zhao L."/>
            <person name="Wei J.T."/>
            <person name="Ye R.Z."/>
            <person name="Que T.C."/>
            <person name="Du C.H."/>
            <person name="Zhou Y.H."/>
            <person name="Cheng J.X."/>
            <person name="Dai P.F."/>
            <person name="Guo W.B."/>
            <person name="Han X.H."/>
            <person name="Huang E.J."/>
            <person name="Li L.F."/>
            <person name="Wei W."/>
            <person name="Gao Y.C."/>
            <person name="Liu J.Z."/>
            <person name="Shao H.Z."/>
            <person name="Wang X."/>
            <person name="Wang C.C."/>
            <person name="Yang T.C."/>
            <person name="Huo Q.B."/>
            <person name="Li W."/>
            <person name="Chen H.Y."/>
            <person name="Chen S.E."/>
            <person name="Zhou L.G."/>
            <person name="Ni X.B."/>
            <person name="Tian J.H."/>
            <person name="Sheng Y."/>
            <person name="Liu T."/>
            <person name="Pan Y.S."/>
            <person name="Xia L.Y."/>
            <person name="Li J."/>
            <person name="Zhao F."/>
            <person name="Cao W.C."/>
        </authorList>
    </citation>
    <scope>NUCLEOTIDE SEQUENCE</scope>
    <source>
        <strain evidence="2">Rsan-2018</strain>
    </source>
</reference>
<keyword evidence="3" id="KW-1185">Reference proteome</keyword>
<proteinExistence type="predicted"/>
<dbReference type="EMBL" id="JABSTV010001248">
    <property type="protein sequence ID" value="KAH7968426.1"/>
    <property type="molecule type" value="Genomic_DNA"/>
</dbReference>
<evidence type="ECO:0008006" key="4">
    <source>
        <dbReference type="Google" id="ProtNLM"/>
    </source>
</evidence>
<sequence>MEVQVNGEDISPEEFLEGAGWCTIGSKTQANRANAQSNNQTGAHSRTGEGADGNGQRSRQQQRNVRQQVIRNSKMPLLPRSDFKIVVRPRGGLDVATTGTVRLASAIYRAANIPAHEAGEDTVCSNNHQNIIVVSTPHATHAAKYRQLQAITVGDRRHEVSAYETAPDYTVKGIIKGIPLEEDAKSIHSNIVHARNPQALAAKRLSNTTTVIVAFEGPRVPTYVRYGGALLRCVLYRKQIDMCHCCGRLGHRMDVCPNPQDKVCRGCDAPNPGPDHQCSPRCKLCGGTHMTADRNCRARYKTPYVVTKRQWERRRAAEEAEAAATTGPAGKPRSRSRTSSQSRSRSRSRTPGPQQHQKRRARSRTPRGTPTGDTKTAESVSFADAVKGKRAPNAEAGGKTPTKIETEIAQLTQAMQTMKRQIEHMQAQIRAKDELIQQLQSAANSETDPQAMQETQEEPTEDDEVEGPDTKRRPAPTPLKAARLKRTRAAIRDARLEALEGRLSSLEETITATITRTIQQSLESVHLRLSRLEAANSTLGTSHSEAAPHI</sequence>
<comment type="caution">
    <text evidence="2">The sequence shown here is derived from an EMBL/GenBank/DDBJ whole genome shotgun (WGS) entry which is preliminary data.</text>
</comment>
<dbReference type="Proteomes" id="UP000821837">
    <property type="component" value="Unassembled WGS sequence"/>
</dbReference>
<feature type="region of interest" description="Disordered" evidence="1">
    <location>
        <begin position="316"/>
        <end position="403"/>
    </location>
</feature>
<feature type="region of interest" description="Disordered" evidence="1">
    <location>
        <begin position="440"/>
        <end position="478"/>
    </location>
</feature>
<feature type="compositionally biased region" description="Low complexity" evidence="1">
    <location>
        <begin position="30"/>
        <end position="40"/>
    </location>
</feature>
<evidence type="ECO:0000313" key="3">
    <source>
        <dbReference type="Proteomes" id="UP000821837"/>
    </source>
</evidence>
<organism evidence="2 3">
    <name type="scientific">Rhipicephalus sanguineus</name>
    <name type="common">Brown dog tick</name>
    <name type="synonym">Ixodes sanguineus</name>
    <dbReference type="NCBI Taxonomy" id="34632"/>
    <lineage>
        <taxon>Eukaryota</taxon>
        <taxon>Metazoa</taxon>
        <taxon>Ecdysozoa</taxon>
        <taxon>Arthropoda</taxon>
        <taxon>Chelicerata</taxon>
        <taxon>Arachnida</taxon>
        <taxon>Acari</taxon>
        <taxon>Parasitiformes</taxon>
        <taxon>Ixodida</taxon>
        <taxon>Ixodoidea</taxon>
        <taxon>Ixodidae</taxon>
        <taxon>Rhipicephalinae</taxon>
        <taxon>Rhipicephalus</taxon>
        <taxon>Rhipicephalus</taxon>
    </lineage>
</organism>
<feature type="compositionally biased region" description="Polar residues" evidence="1">
    <location>
        <begin position="440"/>
        <end position="452"/>
    </location>
</feature>
<feature type="region of interest" description="Disordered" evidence="1">
    <location>
        <begin position="30"/>
        <end position="66"/>
    </location>
</feature>
<dbReference type="VEuPathDB" id="VectorBase:RSAN_042038"/>
<evidence type="ECO:0000313" key="2">
    <source>
        <dbReference type="EMBL" id="KAH7968426.1"/>
    </source>
</evidence>
<protein>
    <recommendedName>
        <fullName evidence="4">CCHC-type domain-containing protein</fullName>
    </recommendedName>
</protein>